<dbReference type="Proteomes" id="UP001652542">
    <property type="component" value="Unassembled WGS sequence"/>
</dbReference>
<keyword evidence="3" id="KW-0238">DNA-binding</keyword>
<dbReference type="InterPro" id="IPR005119">
    <property type="entry name" value="LysR_subst-bd"/>
</dbReference>
<evidence type="ECO:0000256" key="4">
    <source>
        <dbReference type="ARBA" id="ARBA00023163"/>
    </source>
</evidence>
<dbReference type="InterPro" id="IPR036390">
    <property type="entry name" value="WH_DNA-bd_sf"/>
</dbReference>
<dbReference type="PANTHER" id="PTHR30537:SF3">
    <property type="entry name" value="TRANSCRIPTIONAL REGULATORY PROTEIN"/>
    <property type="match status" value="1"/>
</dbReference>
<feature type="domain" description="HTH lysR-type" evidence="5">
    <location>
        <begin position="8"/>
        <end position="45"/>
    </location>
</feature>
<evidence type="ECO:0000313" key="6">
    <source>
        <dbReference type="EMBL" id="MCV2870057.1"/>
    </source>
</evidence>
<dbReference type="SUPFAM" id="SSF46785">
    <property type="entry name" value="Winged helix' DNA-binding domain"/>
    <property type="match status" value="1"/>
</dbReference>
<dbReference type="SUPFAM" id="SSF53850">
    <property type="entry name" value="Periplasmic binding protein-like II"/>
    <property type="match status" value="1"/>
</dbReference>
<evidence type="ECO:0000259" key="5">
    <source>
        <dbReference type="PROSITE" id="PS50931"/>
    </source>
</evidence>
<dbReference type="Gene3D" id="3.40.190.290">
    <property type="match status" value="1"/>
</dbReference>
<comment type="caution">
    <text evidence="6">The sequence shown here is derived from an EMBL/GenBank/DDBJ whole genome shotgun (WGS) entry which is preliminary data.</text>
</comment>
<dbReference type="Gene3D" id="1.10.10.10">
    <property type="entry name" value="Winged helix-like DNA-binding domain superfamily/Winged helix DNA-binding domain"/>
    <property type="match status" value="1"/>
</dbReference>
<keyword evidence="4" id="KW-0804">Transcription</keyword>
<keyword evidence="2" id="KW-0805">Transcription regulation</keyword>
<dbReference type="EMBL" id="JAOWKY010000004">
    <property type="protein sequence ID" value="MCV2870057.1"/>
    <property type="molecule type" value="Genomic_DNA"/>
</dbReference>
<comment type="similarity">
    <text evidence="1">Belongs to the LysR transcriptional regulatory family.</text>
</comment>
<dbReference type="InterPro" id="IPR058163">
    <property type="entry name" value="LysR-type_TF_proteobact-type"/>
</dbReference>
<dbReference type="PANTHER" id="PTHR30537">
    <property type="entry name" value="HTH-TYPE TRANSCRIPTIONAL REGULATOR"/>
    <property type="match status" value="1"/>
</dbReference>
<keyword evidence="7" id="KW-1185">Reference proteome</keyword>
<proteinExistence type="inferred from homology"/>
<evidence type="ECO:0000256" key="1">
    <source>
        <dbReference type="ARBA" id="ARBA00009437"/>
    </source>
</evidence>
<evidence type="ECO:0000256" key="3">
    <source>
        <dbReference type="ARBA" id="ARBA00023125"/>
    </source>
</evidence>
<accession>A0ABT2ZG13</accession>
<evidence type="ECO:0000313" key="7">
    <source>
        <dbReference type="Proteomes" id="UP001652542"/>
    </source>
</evidence>
<name>A0ABT2ZG13_9RHOB</name>
<evidence type="ECO:0000256" key="2">
    <source>
        <dbReference type="ARBA" id="ARBA00023015"/>
    </source>
</evidence>
<dbReference type="InterPro" id="IPR000847">
    <property type="entry name" value="LysR_HTH_N"/>
</dbReference>
<dbReference type="InterPro" id="IPR036388">
    <property type="entry name" value="WH-like_DNA-bd_sf"/>
</dbReference>
<dbReference type="Pfam" id="PF00126">
    <property type="entry name" value="HTH_1"/>
    <property type="match status" value="1"/>
</dbReference>
<organism evidence="6 7">
    <name type="scientific">Albidovulum marisflavi</name>
    <dbReference type="NCBI Taxonomy" id="2984159"/>
    <lineage>
        <taxon>Bacteria</taxon>
        <taxon>Pseudomonadati</taxon>
        <taxon>Pseudomonadota</taxon>
        <taxon>Alphaproteobacteria</taxon>
        <taxon>Rhodobacterales</taxon>
        <taxon>Paracoccaceae</taxon>
        <taxon>Albidovulum</taxon>
    </lineage>
</organism>
<protein>
    <submittedName>
        <fullName evidence="6">LysR family transcriptional regulator</fullName>
    </submittedName>
</protein>
<reference evidence="6 7" key="1">
    <citation type="submission" date="2022-10" db="EMBL/GenBank/DDBJ databases">
        <title>Defluviimonas sp. nov., isolated from ocean surface water.</title>
        <authorList>
            <person name="He W."/>
            <person name="Wang L."/>
            <person name="Zhang D.-F."/>
        </authorList>
    </citation>
    <scope>NUCLEOTIDE SEQUENCE [LARGE SCALE GENOMIC DNA]</scope>
    <source>
        <strain evidence="6 7">WL0002</strain>
    </source>
</reference>
<dbReference type="RefSeq" id="WP_263735725.1">
    <property type="nucleotide sequence ID" value="NZ_JAOWKY010000004.1"/>
</dbReference>
<dbReference type="Pfam" id="PF03466">
    <property type="entry name" value="LysR_substrate"/>
    <property type="match status" value="1"/>
</dbReference>
<sequence length="288" mass="30444">MPVSSDLPDWNDLRDLLLVHEAGSLSAAARFAGVSQSTMSRRLAAVEAGGARAFARDALGALALTERGEAMVLAARVMRAAYDDLLANLDAVPRPIRIAACEVTAQLFVADALPEWARQGRDPADLAIYDDLFSLPAAQYDILVTPGESLPEGAQGLEIGRIDWGLYAAPGYLAVHPVRPGANALDGHKVIRASGSLGEIGAYAKLKALGGQPAMTSSSPVAQLEACARGLGLALLPKALARDDGRIRELGMPVADASPVWLIADAKEASHPRIATFLRWARGHFRSR</sequence>
<gene>
    <name evidence="6" type="ORF">OEW28_15610</name>
</gene>
<dbReference type="PROSITE" id="PS50931">
    <property type="entry name" value="HTH_LYSR"/>
    <property type="match status" value="1"/>
</dbReference>